<name>A0A9D4M3D5_DREPO</name>
<dbReference type="EMBL" id="JAIWYP010000002">
    <property type="protein sequence ID" value="KAH3869513.1"/>
    <property type="molecule type" value="Genomic_DNA"/>
</dbReference>
<proteinExistence type="predicted"/>
<sequence>MISQLGWSTLQHRRENSKMIMVRITNYLIDIPPVSFFHHLTLGGHGYGHRFLIPFCRTDVLKYSFFPSAIKLEPATVAADHSSKPGGFQEGSCRHTIVQE</sequence>
<dbReference type="AlphaFoldDB" id="A0A9D4M3D5"/>
<evidence type="ECO:0000313" key="3">
    <source>
        <dbReference type="Proteomes" id="UP000828390"/>
    </source>
</evidence>
<evidence type="ECO:0000256" key="1">
    <source>
        <dbReference type="SAM" id="MobiDB-lite"/>
    </source>
</evidence>
<organism evidence="2 3">
    <name type="scientific">Dreissena polymorpha</name>
    <name type="common">Zebra mussel</name>
    <name type="synonym">Mytilus polymorpha</name>
    <dbReference type="NCBI Taxonomy" id="45954"/>
    <lineage>
        <taxon>Eukaryota</taxon>
        <taxon>Metazoa</taxon>
        <taxon>Spiralia</taxon>
        <taxon>Lophotrochozoa</taxon>
        <taxon>Mollusca</taxon>
        <taxon>Bivalvia</taxon>
        <taxon>Autobranchia</taxon>
        <taxon>Heteroconchia</taxon>
        <taxon>Euheterodonta</taxon>
        <taxon>Imparidentia</taxon>
        <taxon>Neoheterodontei</taxon>
        <taxon>Myida</taxon>
        <taxon>Dreissenoidea</taxon>
        <taxon>Dreissenidae</taxon>
        <taxon>Dreissena</taxon>
    </lineage>
</organism>
<reference evidence="2" key="2">
    <citation type="submission" date="2020-11" db="EMBL/GenBank/DDBJ databases">
        <authorList>
            <person name="McCartney M.A."/>
            <person name="Auch B."/>
            <person name="Kono T."/>
            <person name="Mallez S."/>
            <person name="Becker A."/>
            <person name="Gohl D.M."/>
            <person name="Silverstein K.A.T."/>
            <person name="Koren S."/>
            <person name="Bechman K.B."/>
            <person name="Herman A."/>
            <person name="Abrahante J.E."/>
            <person name="Garbe J."/>
        </authorList>
    </citation>
    <scope>NUCLEOTIDE SEQUENCE</scope>
    <source>
        <strain evidence="2">Duluth1</strain>
        <tissue evidence="2">Whole animal</tissue>
    </source>
</reference>
<comment type="caution">
    <text evidence="2">The sequence shown here is derived from an EMBL/GenBank/DDBJ whole genome shotgun (WGS) entry which is preliminary data.</text>
</comment>
<evidence type="ECO:0000313" key="2">
    <source>
        <dbReference type="EMBL" id="KAH3869513.1"/>
    </source>
</evidence>
<gene>
    <name evidence="2" type="ORF">DPMN_032682</name>
</gene>
<protein>
    <submittedName>
        <fullName evidence="2">Uncharacterized protein</fullName>
    </submittedName>
</protein>
<dbReference type="Proteomes" id="UP000828390">
    <property type="component" value="Unassembled WGS sequence"/>
</dbReference>
<feature type="region of interest" description="Disordered" evidence="1">
    <location>
        <begin position="79"/>
        <end position="100"/>
    </location>
</feature>
<accession>A0A9D4M3D5</accession>
<reference evidence="2" key="1">
    <citation type="journal article" date="2019" name="bioRxiv">
        <title>The Genome of the Zebra Mussel, Dreissena polymorpha: A Resource for Invasive Species Research.</title>
        <authorList>
            <person name="McCartney M.A."/>
            <person name="Auch B."/>
            <person name="Kono T."/>
            <person name="Mallez S."/>
            <person name="Zhang Y."/>
            <person name="Obille A."/>
            <person name="Becker A."/>
            <person name="Abrahante J.E."/>
            <person name="Garbe J."/>
            <person name="Badalamenti J.P."/>
            <person name="Herman A."/>
            <person name="Mangelson H."/>
            <person name="Liachko I."/>
            <person name="Sullivan S."/>
            <person name="Sone E.D."/>
            <person name="Koren S."/>
            <person name="Silverstein K.A.T."/>
            <person name="Beckman K.B."/>
            <person name="Gohl D.M."/>
        </authorList>
    </citation>
    <scope>NUCLEOTIDE SEQUENCE</scope>
    <source>
        <strain evidence="2">Duluth1</strain>
        <tissue evidence="2">Whole animal</tissue>
    </source>
</reference>
<keyword evidence="3" id="KW-1185">Reference proteome</keyword>